<reference evidence="1" key="1">
    <citation type="submission" date="2005-09" db="EMBL/GenBank/DDBJ databases">
        <title>Annotation of Vibrio cholerae MO10.</title>
        <authorList>
            <person name="Colwell R."/>
            <person name="Grim C.J."/>
            <person name="Young S."/>
            <person name="Jaffe D."/>
            <person name="Gnerre S."/>
            <person name="Berlin A."/>
            <person name="Heiman D."/>
            <person name="Hepburn T."/>
            <person name="Shea T."/>
            <person name="Sykes S."/>
            <person name="Yandava C."/>
            <person name="Alvarado L."/>
            <person name="Kodira C."/>
            <person name="Borodovsky M."/>
            <person name="Heidelberg J."/>
            <person name="Lander E."/>
            <person name="Galagan J."/>
            <person name="Nusbaum C."/>
            <person name="Birren B."/>
        </authorList>
    </citation>
    <scope>NUCLEOTIDE SEQUENCE [LARGE SCALE GENOMIC DNA]</scope>
    <source>
        <strain evidence="1">MO10</strain>
    </source>
</reference>
<dbReference type="InterPro" id="IPR037012">
    <property type="entry name" value="NanQ/TabA/YiaL_sf"/>
</dbReference>
<name>A0A0X1KWS3_VIBCO</name>
<dbReference type="InterPro" id="IPR004375">
    <property type="entry name" value="NanQ/TabA/YiaL"/>
</dbReference>
<dbReference type="Pfam" id="PF04074">
    <property type="entry name" value="DUF386"/>
    <property type="match status" value="1"/>
</dbReference>
<dbReference type="AlphaFoldDB" id="A0A0X1KWS3"/>
<dbReference type="HOGENOM" id="CLU_107139_3_0_6"/>
<dbReference type="NCBIfam" id="TIGR00022">
    <property type="entry name" value="YhcH/YjgK/YiaL family protein"/>
    <property type="match status" value="1"/>
</dbReference>
<organism evidence="1">
    <name type="scientific">Vibrio cholerae (strain MO10)</name>
    <dbReference type="NCBI Taxonomy" id="345072"/>
    <lineage>
        <taxon>Bacteria</taxon>
        <taxon>Pseudomonadati</taxon>
        <taxon>Pseudomonadota</taxon>
        <taxon>Gammaproteobacteria</taxon>
        <taxon>Vibrionales</taxon>
        <taxon>Vibrionaceae</taxon>
        <taxon>Vibrio</taxon>
    </lineage>
</organism>
<dbReference type="SUPFAM" id="SSF51197">
    <property type="entry name" value="Clavaminate synthase-like"/>
    <property type="match status" value="1"/>
</dbReference>
<dbReference type="PANTHER" id="PTHR34986:SF4">
    <property type="entry name" value="EVOLVED BETA-GALACTOSIDASE SUBUNIT BETA-RELATED"/>
    <property type="match status" value="1"/>
</dbReference>
<dbReference type="PANTHER" id="PTHR34986">
    <property type="entry name" value="EVOLVED BETA-GALACTOSIDASE SUBUNIT BETA"/>
    <property type="match status" value="1"/>
</dbReference>
<evidence type="ECO:0008006" key="2">
    <source>
        <dbReference type="Google" id="ProtNLM"/>
    </source>
</evidence>
<reference evidence="1" key="2">
    <citation type="submission" date="2008-07" db="EMBL/GenBank/DDBJ databases">
        <authorList>
            <consortium name="Broad Institute Genome Sequencing Platform"/>
            <person name="Colwell R."/>
            <person name="Grim C.J."/>
            <person name="Young S."/>
            <person name="Jaffe D."/>
            <person name="Gnerre S."/>
            <person name="Berlin A."/>
            <person name="Heiman D."/>
            <person name="Hepburn T."/>
            <person name="Shea T."/>
            <person name="Sykes S."/>
            <person name="Alvarado L."/>
            <person name="Kodira C."/>
            <person name="Heidelberg J."/>
            <person name="Lander E."/>
            <person name="Galagan J."/>
            <person name="Nusbaum C."/>
            <person name="Birren B."/>
        </authorList>
    </citation>
    <scope>NUCLEOTIDE SEQUENCE [LARGE SCALE GENOMIC DNA]</scope>
    <source>
        <strain evidence="1">MO10</strain>
    </source>
</reference>
<dbReference type="GO" id="GO:0044010">
    <property type="term" value="P:single-species biofilm formation"/>
    <property type="evidence" value="ECO:0007669"/>
    <property type="project" value="TreeGrafter"/>
</dbReference>
<proteinExistence type="predicted"/>
<dbReference type="Proteomes" id="UP000004687">
    <property type="component" value="Unassembled WGS sequence"/>
</dbReference>
<dbReference type="Gene3D" id="2.60.120.370">
    <property type="entry name" value="YhcH/YjgK/YiaL"/>
    <property type="match status" value="1"/>
</dbReference>
<dbReference type="GO" id="GO:0005829">
    <property type="term" value="C:cytosol"/>
    <property type="evidence" value="ECO:0007669"/>
    <property type="project" value="TreeGrafter"/>
</dbReference>
<accession>A0A0X1KWS3</accession>
<dbReference type="FunFam" id="2.60.120.370:FF:000008">
    <property type="entry name" value="Putative sugar isomerase involved in processing of exogenous sialic acid"/>
    <property type="match status" value="1"/>
</dbReference>
<dbReference type="EMBL" id="DS990136">
    <property type="protein sequence ID" value="EET22795.1"/>
    <property type="molecule type" value="Genomic_DNA"/>
</dbReference>
<sequence length="170" mass="19263">MWRLRASSINKETPMFIGHITQRQFCAALSPQLQRLINEVLQRVAAPLPTGKHELQGDSAFFLVMEDHTQPLALRRSECHARYLDVQILLQGRERFGYSLAPFSGLDEDLLATRDVAFSAQLVEERFVDLAAGDFIVFYPGQPHRPLIAVEGEGEPVRKVVIKVDKAFFE</sequence>
<gene>
    <name evidence="1" type="ORF">VchoM_00822</name>
</gene>
<evidence type="ECO:0000313" key="1">
    <source>
        <dbReference type="EMBL" id="EET22795.1"/>
    </source>
</evidence>
<protein>
    <recommendedName>
        <fullName evidence="2">YhcH/YjgK/YiaL family protein</fullName>
    </recommendedName>
</protein>